<dbReference type="EMBL" id="VLKU01000005">
    <property type="protein sequence ID" value="TWI34379.1"/>
    <property type="molecule type" value="Genomic_DNA"/>
</dbReference>
<keyword evidence="1" id="KW-0812">Transmembrane</keyword>
<dbReference type="AlphaFoldDB" id="A0A562NQ97"/>
<keyword evidence="1" id="KW-1133">Transmembrane helix</keyword>
<reference evidence="2 3" key="1">
    <citation type="journal article" date="2015" name="Stand. Genomic Sci.">
        <title>Genomic Encyclopedia of Bacterial and Archaeal Type Strains, Phase III: the genomes of soil and plant-associated and newly described type strains.</title>
        <authorList>
            <person name="Whitman W.B."/>
            <person name="Woyke T."/>
            <person name="Klenk H.P."/>
            <person name="Zhou Y."/>
            <person name="Lilburn T.G."/>
            <person name="Beck B.J."/>
            <person name="De Vos P."/>
            <person name="Vandamme P."/>
            <person name="Eisen J.A."/>
            <person name="Garrity G."/>
            <person name="Hugenholtz P."/>
            <person name="Kyrpides N.C."/>
        </authorList>
    </citation>
    <scope>NUCLEOTIDE SEQUENCE [LARGE SCALE GENOMIC DNA]</scope>
    <source>
        <strain evidence="2 3">CGMCC 1.5364</strain>
    </source>
</reference>
<name>A0A562NQ97_9RHOB</name>
<dbReference type="InterPro" id="IPR008523">
    <property type="entry name" value="DUF805"/>
</dbReference>
<evidence type="ECO:0000313" key="2">
    <source>
        <dbReference type="EMBL" id="TWI34379.1"/>
    </source>
</evidence>
<dbReference type="Proteomes" id="UP000316225">
    <property type="component" value="Unassembled WGS sequence"/>
</dbReference>
<organism evidence="2 3">
    <name type="scientific">Paracoccus sulfuroxidans</name>
    <dbReference type="NCBI Taxonomy" id="384678"/>
    <lineage>
        <taxon>Bacteria</taxon>
        <taxon>Pseudomonadati</taxon>
        <taxon>Pseudomonadota</taxon>
        <taxon>Alphaproteobacteria</taxon>
        <taxon>Rhodobacterales</taxon>
        <taxon>Paracoccaceae</taxon>
        <taxon>Paracoccus</taxon>
    </lineage>
</organism>
<dbReference type="OrthoDB" id="9812349at2"/>
<feature type="transmembrane region" description="Helical" evidence="1">
    <location>
        <begin position="79"/>
        <end position="98"/>
    </location>
</feature>
<sequence>MNMFEAVGACFSKFATFSGRARRAEYWWFALFNVIVGIVLGFAQGGAELGIADLYSLVILLPSLAVSARRLHDTGRSGWWQLLVFVPIVGWIILLIWFCQPSNVGHNVHGADPIGGDAAPLAA</sequence>
<keyword evidence="3" id="KW-1185">Reference proteome</keyword>
<dbReference type="PANTHER" id="PTHR34980">
    <property type="entry name" value="INNER MEMBRANE PROTEIN-RELATED-RELATED"/>
    <property type="match status" value="1"/>
</dbReference>
<dbReference type="Pfam" id="PF05656">
    <property type="entry name" value="DUF805"/>
    <property type="match status" value="1"/>
</dbReference>
<protein>
    <submittedName>
        <fullName evidence="2">Uncharacterized membrane protein YhaH (DUF805 family)</fullName>
    </submittedName>
</protein>
<feature type="transmembrane region" description="Helical" evidence="1">
    <location>
        <begin position="26"/>
        <end position="43"/>
    </location>
</feature>
<gene>
    <name evidence="2" type="ORF">IQ24_01897</name>
</gene>
<accession>A0A562NQ97</accession>
<dbReference type="PANTHER" id="PTHR34980:SF2">
    <property type="entry name" value="INNER MEMBRANE PROTEIN YHAH-RELATED"/>
    <property type="match status" value="1"/>
</dbReference>
<comment type="caution">
    <text evidence="2">The sequence shown here is derived from an EMBL/GenBank/DDBJ whole genome shotgun (WGS) entry which is preliminary data.</text>
</comment>
<keyword evidence="1" id="KW-0472">Membrane</keyword>
<evidence type="ECO:0000256" key="1">
    <source>
        <dbReference type="SAM" id="Phobius"/>
    </source>
</evidence>
<dbReference type="GO" id="GO:0005886">
    <property type="term" value="C:plasma membrane"/>
    <property type="evidence" value="ECO:0007669"/>
    <property type="project" value="TreeGrafter"/>
</dbReference>
<evidence type="ECO:0000313" key="3">
    <source>
        <dbReference type="Proteomes" id="UP000316225"/>
    </source>
</evidence>
<proteinExistence type="predicted"/>